<organism evidence="3 4">
    <name type="scientific">Streptomyces mirabilis</name>
    <dbReference type="NCBI Taxonomy" id="68239"/>
    <lineage>
        <taxon>Bacteria</taxon>
        <taxon>Bacillati</taxon>
        <taxon>Actinomycetota</taxon>
        <taxon>Actinomycetes</taxon>
        <taxon>Kitasatosporales</taxon>
        <taxon>Streptomycetaceae</taxon>
        <taxon>Streptomyces</taxon>
    </lineage>
</organism>
<evidence type="ECO:0000256" key="2">
    <source>
        <dbReference type="SAM" id="Phobius"/>
    </source>
</evidence>
<feature type="transmembrane region" description="Helical" evidence="2">
    <location>
        <begin position="42"/>
        <end position="65"/>
    </location>
</feature>
<feature type="transmembrane region" description="Helical" evidence="2">
    <location>
        <begin position="71"/>
        <end position="92"/>
    </location>
</feature>
<keyword evidence="2" id="KW-0472">Membrane</keyword>
<accession>A0A1I2XNJ0</accession>
<protein>
    <submittedName>
        <fullName evidence="3">Uncharacterized protein</fullName>
    </submittedName>
</protein>
<keyword evidence="2" id="KW-1133">Transmembrane helix</keyword>
<evidence type="ECO:0000313" key="3">
    <source>
        <dbReference type="EMBL" id="SFH13651.1"/>
    </source>
</evidence>
<dbReference type="EMBL" id="FONR01000048">
    <property type="protein sequence ID" value="SFH13651.1"/>
    <property type="molecule type" value="Genomic_DNA"/>
</dbReference>
<proteinExistence type="predicted"/>
<evidence type="ECO:0000313" key="4">
    <source>
        <dbReference type="Proteomes" id="UP000181942"/>
    </source>
</evidence>
<feature type="region of interest" description="Disordered" evidence="1">
    <location>
        <begin position="1"/>
        <end position="20"/>
    </location>
</feature>
<feature type="compositionally biased region" description="Pro residues" evidence="1">
    <location>
        <begin position="1"/>
        <end position="17"/>
    </location>
</feature>
<keyword evidence="2" id="KW-0812">Transmembrane</keyword>
<sequence length="127" mass="13925">MHPRFSPTPPAHPPAGHPPHDAAQLHRMNSLRETTHSAQRTFLVVNAVPLIVGVVLSCFTDIPAVPVYGQLTLGLVWGILQCGLFITTAWAYENRSTRSCDPIEQSLTVDGFQANTSDAVPVNRSWR</sequence>
<gene>
    <name evidence="3" type="ORF">SAMN02787118_1485</name>
</gene>
<dbReference type="AlphaFoldDB" id="A0A1I2XNJ0"/>
<reference evidence="3 4" key="1">
    <citation type="submission" date="2016-10" db="EMBL/GenBank/DDBJ databases">
        <authorList>
            <person name="de Groot N.N."/>
        </authorList>
    </citation>
    <scope>NUCLEOTIDE SEQUENCE [LARGE SCALE GENOMIC DNA]</scope>
    <source>
        <strain evidence="3 4">OK461</strain>
    </source>
</reference>
<dbReference type="Proteomes" id="UP000181942">
    <property type="component" value="Unassembled WGS sequence"/>
</dbReference>
<evidence type="ECO:0000256" key="1">
    <source>
        <dbReference type="SAM" id="MobiDB-lite"/>
    </source>
</evidence>
<name>A0A1I2XNJ0_9ACTN</name>